<sequence>MSGLREQGDGETGSLSDFGPSMDRRCPKRRLARQVLKGISRSKTSAEVRFFEAPARKLGGVESRKSIVLRRIDEAKVKLMFVPKVIVW</sequence>
<dbReference type="Proteomes" id="UP000010959">
    <property type="component" value="Unassembled WGS sequence"/>
</dbReference>
<accession>L7CIZ0</accession>
<protein>
    <submittedName>
        <fullName evidence="2">Uncharacterized protein</fullName>
    </submittedName>
</protein>
<organism evidence="2 3">
    <name type="scientific">Rhodopirellula baltica SWK14</name>
    <dbReference type="NCBI Taxonomy" id="993516"/>
    <lineage>
        <taxon>Bacteria</taxon>
        <taxon>Pseudomonadati</taxon>
        <taxon>Planctomycetota</taxon>
        <taxon>Planctomycetia</taxon>
        <taxon>Pirellulales</taxon>
        <taxon>Pirellulaceae</taxon>
        <taxon>Rhodopirellula</taxon>
    </lineage>
</organism>
<evidence type="ECO:0000256" key="1">
    <source>
        <dbReference type="SAM" id="MobiDB-lite"/>
    </source>
</evidence>
<dbReference type="EMBL" id="AMWG01000053">
    <property type="protein sequence ID" value="ELP33592.1"/>
    <property type="molecule type" value="Genomic_DNA"/>
</dbReference>
<gene>
    <name evidence="2" type="ORF">RBSWK_02494</name>
</gene>
<reference evidence="2 3" key="1">
    <citation type="journal article" date="2013" name="Mar. Genomics">
        <title>Expression of sulfatases in Rhodopirellula baltica and the diversity of sulfatases in the genus Rhodopirellula.</title>
        <authorList>
            <person name="Wegner C.E."/>
            <person name="Richter-Heitmann T."/>
            <person name="Klindworth A."/>
            <person name="Klockow C."/>
            <person name="Richter M."/>
            <person name="Achstetter T."/>
            <person name="Glockner F.O."/>
            <person name="Harder J."/>
        </authorList>
    </citation>
    <scope>NUCLEOTIDE SEQUENCE [LARGE SCALE GENOMIC DNA]</scope>
    <source>
        <strain evidence="2 3">SWK14</strain>
    </source>
</reference>
<dbReference type="AlphaFoldDB" id="L7CIZ0"/>
<name>L7CIZ0_RHOBT</name>
<proteinExistence type="predicted"/>
<comment type="caution">
    <text evidence="2">The sequence shown here is derived from an EMBL/GenBank/DDBJ whole genome shotgun (WGS) entry which is preliminary data.</text>
</comment>
<evidence type="ECO:0000313" key="3">
    <source>
        <dbReference type="Proteomes" id="UP000010959"/>
    </source>
</evidence>
<evidence type="ECO:0000313" key="2">
    <source>
        <dbReference type="EMBL" id="ELP33592.1"/>
    </source>
</evidence>
<dbReference type="PATRIC" id="fig|993516.3.peg.2660"/>
<feature type="region of interest" description="Disordered" evidence="1">
    <location>
        <begin position="1"/>
        <end position="26"/>
    </location>
</feature>